<dbReference type="KEGG" id="cik:H0194_00450"/>
<sequence>MVPEGVNITELAAEMRADGITGASLTEEPLIAEALSGHDSIGVAVVPVRAQMPADYRDVAQELADATGLDTVIVRGVGTTSAVSEGYSRAAIETAQAKVAATPDHAAAVTQLLASVEGAGMNWWALGGALLILISMCAVATIVTSSAQR</sequence>
<dbReference type="InterPro" id="IPR046498">
    <property type="entry name" value="Rv1476-like"/>
</dbReference>
<organism evidence="2 3">
    <name type="scientific">Corynebacterium incognita</name>
    <dbReference type="NCBI Taxonomy" id="2754725"/>
    <lineage>
        <taxon>Bacteria</taxon>
        <taxon>Bacillati</taxon>
        <taxon>Actinomycetota</taxon>
        <taxon>Actinomycetes</taxon>
        <taxon>Mycobacteriales</taxon>
        <taxon>Corynebacteriaceae</taxon>
        <taxon>Corynebacterium</taxon>
    </lineage>
</organism>
<keyword evidence="1" id="KW-1133">Transmembrane helix</keyword>
<keyword evidence="1" id="KW-0812">Transmembrane</keyword>
<evidence type="ECO:0000313" key="3">
    <source>
        <dbReference type="Proteomes" id="UP000515743"/>
    </source>
</evidence>
<gene>
    <name evidence="2" type="ORF">H0194_00450</name>
</gene>
<name>A0A7G7CPR6_9CORY</name>
<dbReference type="AlphaFoldDB" id="A0A7G7CPR6"/>
<proteinExistence type="predicted"/>
<feature type="transmembrane region" description="Helical" evidence="1">
    <location>
        <begin position="123"/>
        <end position="143"/>
    </location>
</feature>
<reference evidence="2 3" key="1">
    <citation type="submission" date="2020-07" db="EMBL/GenBank/DDBJ databases">
        <title>Complete genome and description of Corynebacterium incognita strain Marseille-Q3630 sp. nov.</title>
        <authorList>
            <person name="Boxberger M."/>
        </authorList>
    </citation>
    <scope>NUCLEOTIDE SEQUENCE [LARGE SCALE GENOMIC DNA]</scope>
    <source>
        <strain evidence="2 3">Marseille-Q3630</strain>
    </source>
</reference>
<evidence type="ECO:0000256" key="1">
    <source>
        <dbReference type="SAM" id="Phobius"/>
    </source>
</evidence>
<keyword evidence="1" id="KW-0472">Membrane</keyword>
<dbReference type="RefSeq" id="WP_185175956.1">
    <property type="nucleotide sequence ID" value="NZ_CP059404.1"/>
</dbReference>
<dbReference type="EMBL" id="CP059404">
    <property type="protein sequence ID" value="QNE89582.1"/>
    <property type="molecule type" value="Genomic_DNA"/>
</dbReference>
<evidence type="ECO:0008006" key="4">
    <source>
        <dbReference type="Google" id="ProtNLM"/>
    </source>
</evidence>
<evidence type="ECO:0000313" key="2">
    <source>
        <dbReference type="EMBL" id="QNE89582.1"/>
    </source>
</evidence>
<accession>A0A7G7CPR6</accession>
<protein>
    <recommendedName>
        <fullName evidence="4">1-deoxy-D-xylulose-5-phosphate synthase</fullName>
    </recommendedName>
</protein>
<dbReference type="Pfam" id="PF20381">
    <property type="entry name" value="Rv1476"/>
    <property type="match status" value="1"/>
</dbReference>
<keyword evidence="3" id="KW-1185">Reference proteome</keyword>
<dbReference type="Proteomes" id="UP000515743">
    <property type="component" value="Chromosome"/>
</dbReference>